<keyword evidence="8" id="KW-0411">Iron-sulfur</keyword>
<dbReference type="InterPro" id="IPR008333">
    <property type="entry name" value="Cbr1-like_FAD-bd_dom"/>
</dbReference>
<dbReference type="InterPro" id="IPR039261">
    <property type="entry name" value="FNR_nucleotide-bd"/>
</dbReference>
<evidence type="ECO:0000256" key="8">
    <source>
        <dbReference type="ARBA" id="ARBA00023014"/>
    </source>
</evidence>
<dbReference type="SUPFAM" id="SSF63380">
    <property type="entry name" value="Riboflavin synthase domain-like"/>
    <property type="match status" value="1"/>
</dbReference>
<protein>
    <submittedName>
        <fullName evidence="11">Phenylacetic acid degradation protein</fullName>
    </submittedName>
</protein>
<dbReference type="PROSITE" id="PS51384">
    <property type="entry name" value="FAD_FR"/>
    <property type="match status" value="1"/>
</dbReference>
<keyword evidence="6" id="KW-0560">Oxidoreductase</keyword>
<feature type="transmembrane region" description="Helical" evidence="9">
    <location>
        <begin position="183"/>
        <end position="204"/>
    </location>
</feature>
<dbReference type="CDD" id="cd06214">
    <property type="entry name" value="PA_degradation_oxidoreductase_like"/>
    <property type="match status" value="1"/>
</dbReference>
<dbReference type="Gene3D" id="3.40.50.80">
    <property type="entry name" value="Nucleotide-binding domain of ferredoxin-NADP reductase (FNR) module"/>
    <property type="match status" value="1"/>
</dbReference>
<gene>
    <name evidence="11" type="primary">paaE</name>
    <name evidence="11" type="ORF">Atai01_37850</name>
</gene>
<dbReference type="PANTHER" id="PTHR47354:SF8">
    <property type="entry name" value="1,2-PHENYLACETYL-COA EPOXIDASE, SUBUNIT E"/>
    <property type="match status" value="1"/>
</dbReference>
<feature type="transmembrane region" description="Helical" evidence="9">
    <location>
        <begin position="159"/>
        <end position="177"/>
    </location>
</feature>
<name>A0A9W6R049_9PSEU</name>
<dbReference type="AlphaFoldDB" id="A0A9W6R049"/>
<proteinExistence type="predicted"/>
<evidence type="ECO:0000313" key="11">
    <source>
        <dbReference type="EMBL" id="GLY67166.1"/>
    </source>
</evidence>
<organism evidence="11 12">
    <name type="scientific">Amycolatopsis taiwanensis</name>
    <dbReference type="NCBI Taxonomy" id="342230"/>
    <lineage>
        <taxon>Bacteria</taxon>
        <taxon>Bacillati</taxon>
        <taxon>Actinomycetota</taxon>
        <taxon>Actinomycetes</taxon>
        <taxon>Pseudonocardiales</taxon>
        <taxon>Pseudonocardiaceae</taxon>
        <taxon>Amycolatopsis</taxon>
    </lineage>
</organism>
<dbReference type="GO" id="GO:0050660">
    <property type="term" value="F:flavin adenine dinucleotide binding"/>
    <property type="evidence" value="ECO:0007669"/>
    <property type="project" value="TreeGrafter"/>
</dbReference>
<evidence type="ECO:0000259" key="10">
    <source>
        <dbReference type="PROSITE" id="PS51384"/>
    </source>
</evidence>
<keyword evidence="2" id="KW-0285">Flavoprotein</keyword>
<accession>A0A9W6R049</accession>
<dbReference type="InterPro" id="IPR001433">
    <property type="entry name" value="OxRdtase_FAD/NAD-bd"/>
</dbReference>
<evidence type="ECO:0000256" key="7">
    <source>
        <dbReference type="ARBA" id="ARBA00023004"/>
    </source>
</evidence>
<dbReference type="Proteomes" id="UP001165136">
    <property type="component" value="Unassembled WGS sequence"/>
</dbReference>
<feature type="transmembrane region" description="Helical" evidence="9">
    <location>
        <begin position="50"/>
        <end position="70"/>
    </location>
</feature>
<dbReference type="InterPro" id="IPR050415">
    <property type="entry name" value="MRET"/>
</dbReference>
<evidence type="ECO:0000256" key="4">
    <source>
        <dbReference type="ARBA" id="ARBA00022723"/>
    </source>
</evidence>
<dbReference type="RefSeq" id="WP_285487658.1">
    <property type="nucleotide sequence ID" value="NZ_BSTI01000007.1"/>
</dbReference>
<dbReference type="Gene3D" id="2.40.30.10">
    <property type="entry name" value="Translation factors"/>
    <property type="match status" value="1"/>
</dbReference>
<keyword evidence="9" id="KW-0472">Membrane</keyword>
<evidence type="ECO:0000256" key="6">
    <source>
        <dbReference type="ARBA" id="ARBA00023002"/>
    </source>
</evidence>
<dbReference type="PANTHER" id="PTHR47354">
    <property type="entry name" value="NADH OXIDOREDUCTASE HCR"/>
    <property type="match status" value="1"/>
</dbReference>
<dbReference type="EMBL" id="BSTI01000007">
    <property type="protein sequence ID" value="GLY67166.1"/>
    <property type="molecule type" value="Genomic_DNA"/>
</dbReference>
<feature type="transmembrane region" description="Helical" evidence="9">
    <location>
        <begin position="20"/>
        <end position="44"/>
    </location>
</feature>
<keyword evidence="3" id="KW-0001">2Fe-2S</keyword>
<evidence type="ECO:0000256" key="9">
    <source>
        <dbReference type="SAM" id="Phobius"/>
    </source>
</evidence>
<evidence type="ECO:0000256" key="1">
    <source>
        <dbReference type="ARBA" id="ARBA00001974"/>
    </source>
</evidence>
<dbReference type="GO" id="GO:0046872">
    <property type="term" value="F:metal ion binding"/>
    <property type="evidence" value="ECO:0007669"/>
    <property type="project" value="UniProtKB-KW"/>
</dbReference>
<keyword evidence="7" id="KW-0408">Iron</keyword>
<keyword evidence="9" id="KW-1133">Transmembrane helix</keyword>
<dbReference type="Pfam" id="PF00970">
    <property type="entry name" value="FAD_binding_6"/>
    <property type="match status" value="1"/>
</dbReference>
<dbReference type="GO" id="GO:0051537">
    <property type="term" value="F:2 iron, 2 sulfur cluster binding"/>
    <property type="evidence" value="ECO:0007669"/>
    <property type="project" value="UniProtKB-KW"/>
</dbReference>
<dbReference type="Pfam" id="PF00175">
    <property type="entry name" value="NAD_binding_1"/>
    <property type="match status" value="1"/>
</dbReference>
<comment type="caution">
    <text evidence="11">The sequence shown here is derived from an EMBL/GenBank/DDBJ whole genome shotgun (WGS) entry which is preliminary data.</text>
</comment>
<keyword evidence="12" id="KW-1185">Reference proteome</keyword>
<keyword evidence="9" id="KW-0812">Transmembrane</keyword>
<evidence type="ECO:0000256" key="5">
    <source>
        <dbReference type="ARBA" id="ARBA00022827"/>
    </source>
</evidence>
<evidence type="ECO:0000256" key="2">
    <source>
        <dbReference type="ARBA" id="ARBA00022630"/>
    </source>
</evidence>
<dbReference type="GO" id="GO:0016491">
    <property type="term" value="F:oxidoreductase activity"/>
    <property type="evidence" value="ECO:0007669"/>
    <property type="project" value="UniProtKB-KW"/>
</dbReference>
<dbReference type="SUPFAM" id="SSF52343">
    <property type="entry name" value="Ferredoxin reductase-like, C-terminal NADP-linked domain"/>
    <property type="match status" value="1"/>
</dbReference>
<comment type="cofactor">
    <cofactor evidence="1">
        <name>FAD</name>
        <dbReference type="ChEBI" id="CHEBI:57692"/>
    </cofactor>
</comment>
<evidence type="ECO:0000256" key="3">
    <source>
        <dbReference type="ARBA" id="ARBA00022714"/>
    </source>
</evidence>
<reference evidence="11" key="1">
    <citation type="submission" date="2023-03" db="EMBL/GenBank/DDBJ databases">
        <title>Amycolatopsis taiwanensis NBRC 103393.</title>
        <authorList>
            <person name="Ichikawa N."/>
            <person name="Sato H."/>
            <person name="Tonouchi N."/>
        </authorList>
    </citation>
    <scope>NUCLEOTIDE SEQUENCE</scope>
    <source>
        <strain evidence="11">NBRC 103393</strain>
    </source>
</reference>
<dbReference type="InterPro" id="IPR017938">
    <property type="entry name" value="Riboflavin_synthase-like_b-brl"/>
</dbReference>
<feature type="domain" description="FAD-binding FR-type" evidence="10">
    <location>
        <begin position="253"/>
        <end position="355"/>
    </location>
</feature>
<dbReference type="InterPro" id="IPR017927">
    <property type="entry name" value="FAD-bd_FR_type"/>
</dbReference>
<keyword evidence="5" id="KW-0274">FAD</keyword>
<evidence type="ECO:0000313" key="12">
    <source>
        <dbReference type="Proteomes" id="UP001165136"/>
    </source>
</evidence>
<keyword evidence="4" id="KW-0479">Metal-binding</keyword>
<sequence length="511" mass="56778">MTADAYCPALVRLPTARERLPTVAVPTIALFTGALALGSFATWLSLVRQVPAWATVGLHTIAVVGMFVVLHECVHHSAGRLTWVNAVMGRLATPFVSAFGAFPAARHLHLHQHRHGREHLTAWDVRGPAWLLPLRWLTMDLWHVVTYLRRSDARPQLEVAEALAMLVLVPGTLVAVVGTGNAWSLFVVYLLPQRLALAALAWWYDWRPRRQAPGTRGYPEAHRRCPRLPFYRYPEAWQAEKAEAGPAAGEPAGEFHRLTVSEVRPLTSQAVLVTFDIPEELRAEFRFRPGQHVELRAVVDGEELRRRYAICSWPGEDRLGIAIKRVGRFSGYATGTLRPGDEIDVRPPAGGNALAPDSRHVVGLAAGIGIAPLLPMLAHALAAAPRARATLLYVNRRSEDTMFAAELTELARRFDGRLRVLHFRTDERDQDLRPARRPLPNIADALAICDERYYPGRLSAGQLRELLGRRLHPAKVDEWVLSAPADLAGVARNVLAEHHVPASAIHVEQFH</sequence>